<dbReference type="EMBL" id="JBHTJM010000001">
    <property type="protein sequence ID" value="MFD0962386.1"/>
    <property type="molecule type" value="Genomic_DNA"/>
</dbReference>
<gene>
    <name evidence="1" type="ORF">ACFQ1O_00030</name>
</gene>
<evidence type="ECO:0000313" key="1">
    <source>
        <dbReference type="EMBL" id="MFD0962386.1"/>
    </source>
</evidence>
<sequence length="123" mass="15072">MERACLNCNEKIEGRIDKIYCSTYCKSSYHYKIKKKKTVTRFKEVNEQLKINRSILKHFHTTGKTIMRKEELFKKGFNPNFFTNYWKNSKNDIYLFCYEYGYLSLKEANKEKYLLINWQPYMQ</sequence>
<comment type="caution">
    <text evidence="1">The sequence shown here is derived from an EMBL/GenBank/DDBJ whole genome shotgun (WGS) entry which is preliminary data.</text>
</comment>
<organism evidence="1 2">
    <name type="scientific">Pseudofulvibacter geojedonensis</name>
    <dbReference type="NCBI Taxonomy" id="1123758"/>
    <lineage>
        <taxon>Bacteria</taxon>
        <taxon>Pseudomonadati</taxon>
        <taxon>Bacteroidota</taxon>
        <taxon>Flavobacteriia</taxon>
        <taxon>Flavobacteriales</taxon>
        <taxon>Flavobacteriaceae</taxon>
        <taxon>Pseudofulvibacter</taxon>
    </lineage>
</organism>
<evidence type="ECO:0008006" key="3">
    <source>
        <dbReference type="Google" id="ProtNLM"/>
    </source>
</evidence>
<evidence type="ECO:0000313" key="2">
    <source>
        <dbReference type="Proteomes" id="UP001596997"/>
    </source>
</evidence>
<accession>A0ABW3HXU7</accession>
<dbReference type="Proteomes" id="UP001596997">
    <property type="component" value="Unassembled WGS sequence"/>
</dbReference>
<dbReference type="RefSeq" id="WP_377712001.1">
    <property type="nucleotide sequence ID" value="NZ_JBHTJM010000001.1"/>
</dbReference>
<name>A0ABW3HXU7_9FLAO</name>
<reference evidence="2" key="1">
    <citation type="journal article" date="2019" name="Int. J. Syst. Evol. Microbiol.">
        <title>The Global Catalogue of Microorganisms (GCM) 10K type strain sequencing project: providing services to taxonomists for standard genome sequencing and annotation.</title>
        <authorList>
            <consortium name="The Broad Institute Genomics Platform"/>
            <consortium name="The Broad Institute Genome Sequencing Center for Infectious Disease"/>
            <person name="Wu L."/>
            <person name="Ma J."/>
        </authorList>
    </citation>
    <scope>NUCLEOTIDE SEQUENCE [LARGE SCALE GENOMIC DNA]</scope>
    <source>
        <strain evidence="2">CCUG 62114</strain>
    </source>
</reference>
<keyword evidence="2" id="KW-1185">Reference proteome</keyword>
<proteinExistence type="predicted"/>
<protein>
    <recommendedName>
        <fullName evidence="3">DUF2116 family Zn-ribbon domain-containing protein</fullName>
    </recommendedName>
</protein>